<evidence type="ECO:0000256" key="4">
    <source>
        <dbReference type="ARBA" id="ARBA00023136"/>
    </source>
</evidence>
<dbReference type="PANTHER" id="PTHR10414">
    <property type="entry name" value="ETHANOLAMINEPHOSPHOTRANSFERASE"/>
    <property type="match status" value="1"/>
</dbReference>
<sequence length="176" mass="19442">MIFSSSDIMTPLQLKKLSEHKYNSCGNTLLDPLLQPFWNWLVTKLPLWLAPNLMTISGLIITIVTTLILVYYSPDAQQEPPSWAFLLCAAGLFVYQSLDACDGKQARRTGSSSPLGELFDHGCDSISTVFVSLGICSLRFGKFDVTECQCTIIIAHVISAVFGTNVWLTKVLTFLS</sequence>
<dbReference type="InterPro" id="IPR000462">
    <property type="entry name" value="CDP-OH_P_trans"/>
</dbReference>
<comment type="similarity">
    <text evidence="2 5">Belongs to the CDP-alcohol phosphatidyltransferase class-I family.</text>
</comment>
<dbReference type="GO" id="GO:0004142">
    <property type="term" value="F:diacylglycerol cholinephosphotransferase activity"/>
    <property type="evidence" value="ECO:0007669"/>
    <property type="project" value="TreeGrafter"/>
</dbReference>
<evidence type="ECO:0000256" key="2">
    <source>
        <dbReference type="ARBA" id="ARBA00010441"/>
    </source>
</evidence>
<dbReference type="OrthoDB" id="196717at2759"/>
<dbReference type="PROSITE" id="PS00379">
    <property type="entry name" value="CDP_ALCOHOL_P_TRANSF"/>
    <property type="match status" value="1"/>
</dbReference>
<dbReference type="EMBL" id="BMAO01032741">
    <property type="protein sequence ID" value="GFQ84242.1"/>
    <property type="molecule type" value="Genomic_DNA"/>
</dbReference>
<gene>
    <name evidence="7" type="primary">cept1</name>
    <name evidence="7" type="ORF">TNCT_738741</name>
</gene>
<dbReference type="AlphaFoldDB" id="A0A8X6HZ10"/>
<feature type="transmembrane region" description="Helical" evidence="6">
    <location>
        <begin position="82"/>
        <end position="98"/>
    </location>
</feature>
<feature type="transmembrane region" description="Helical" evidence="6">
    <location>
        <begin position="48"/>
        <end position="70"/>
    </location>
</feature>
<keyword evidence="6" id="KW-1133">Transmembrane helix</keyword>
<keyword evidence="4 6" id="KW-0472">Membrane</keyword>
<comment type="caution">
    <text evidence="7">The sequence shown here is derived from an EMBL/GenBank/DDBJ whole genome shotgun (WGS) entry which is preliminary data.</text>
</comment>
<evidence type="ECO:0000313" key="8">
    <source>
        <dbReference type="Proteomes" id="UP000887116"/>
    </source>
</evidence>
<dbReference type="Gene3D" id="1.20.120.1760">
    <property type="match status" value="1"/>
</dbReference>
<keyword evidence="3 5" id="KW-0808">Transferase</keyword>
<reference evidence="7" key="1">
    <citation type="submission" date="2020-07" db="EMBL/GenBank/DDBJ databases">
        <title>Multicomponent nature underlies the extraordinary mechanical properties of spider dragline silk.</title>
        <authorList>
            <person name="Kono N."/>
            <person name="Nakamura H."/>
            <person name="Mori M."/>
            <person name="Yoshida Y."/>
            <person name="Ohtoshi R."/>
            <person name="Malay A.D."/>
            <person name="Moran D.A.P."/>
            <person name="Tomita M."/>
            <person name="Numata K."/>
            <person name="Arakawa K."/>
        </authorList>
    </citation>
    <scope>NUCLEOTIDE SEQUENCE</scope>
</reference>
<dbReference type="GO" id="GO:0005789">
    <property type="term" value="C:endoplasmic reticulum membrane"/>
    <property type="evidence" value="ECO:0007669"/>
    <property type="project" value="TreeGrafter"/>
</dbReference>
<keyword evidence="6" id="KW-0812">Transmembrane</keyword>
<evidence type="ECO:0000256" key="6">
    <source>
        <dbReference type="SAM" id="Phobius"/>
    </source>
</evidence>
<protein>
    <submittedName>
        <fullName evidence="7">Uncharacterized protein</fullName>
    </submittedName>
</protein>
<evidence type="ECO:0000313" key="7">
    <source>
        <dbReference type="EMBL" id="GFQ84242.1"/>
    </source>
</evidence>
<evidence type="ECO:0000256" key="1">
    <source>
        <dbReference type="ARBA" id="ARBA00004370"/>
    </source>
</evidence>
<dbReference type="Pfam" id="PF01066">
    <property type="entry name" value="CDP-OH_P_transf"/>
    <property type="match status" value="1"/>
</dbReference>
<dbReference type="InterPro" id="IPR014472">
    <property type="entry name" value="CHOPT"/>
</dbReference>
<dbReference type="InterPro" id="IPR043130">
    <property type="entry name" value="CDP-OH_PTrfase_TM_dom"/>
</dbReference>
<comment type="subcellular location">
    <subcellularLocation>
        <location evidence="1">Membrane</location>
    </subcellularLocation>
</comment>
<organism evidence="7 8">
    <name type="scientific">Trichonephila clavata</name>
    <name type="common">Joro spider</name>
    <name type="synonym">Nephila clavata</name>
    <dbReference type="NCBI Taxonomy" id="2740835"/>
    <lineage>
        <taxon>Eukaryota</taxon>
        <taxon>Metazoa</taxon>
        <taxon>Ecdysozoa</taxon>
        <taxon>Arthropoda</taxon>
        <taxon>Chelicerata</taxon>
        <taxon>Arachnida</taxon>
        <taxon>Araneae</taxon>
        <taxon>Araneomorphae</taxon>
        <taxon>Entelegynae</taxon>
        <taxon>Araneoidea</taxon>
        <taxon>Nephilidae</taxon>
        <taxon>Trichonephila</taxon>
    </lineage>
</organism>
<dbReference type="GO" id="GO:0004307">
    <property type="term" value="F:ethanolaminephosphotransferase activity"/>
    <property type="evidence" value="ECO:0007669"/>
    <property type="project" value="TreeGrafter"/>
</dbReference>
<dbReference type="InterPro" id="IPR048254">
    <property type="entry name" value="CDP_ALCOHOL_P_TRANSF_CS"/>
</dbReference>
<proteinExistence type="inferred from homology"/>
<evidence type="ECO:0000256" key="3">
    <source>
        <dbReference type="ARBA" id="ARBA00022679"/>
    </source>
</evidence>
<name>A0A8X6HZ10_TRICU</name>
<dbReference type="PANTHER" id="PTHR10414:SF37">
    <property type="entry name" value="BB IN A BOXCAR, ISOFORM C"/>
    <property type="match status" value="1"/>
</dbReference>
<dbReference type="GO" id="GO:0006646">
    <property type="term" value="P:phosphatidylethanolamine biosynthetic process"/>
    <property type="evidence" value="ECO:0007669"/>
    <property type="project" value="TreeGrafter"/>
</dbReference>
<accession>A0A8X6HZ10</accession>
<feature type="transmembrane region" description="Helical" evidence="6">
    <location>
        <begin position="150"/>
        <end position="168"/>
    </location>
</feature>
<dbReference type="GO" id="GO:0005794">
    <property type="term" value="C:Golgi apparatus"/>
    <property type="evidence" value="ECO:0007669"/>
    <property type="project" value="TreeGrafter"/>
</dbReference>
<keyword evidence="8" id="KW-1185">Reference proteome</keyword>
<evidence type="ECO:0000256" key="5">
    <source>
        <dbReference type="RuleBase" id="RU003750"/>
    </source>
</evidence>
<dbReference type="Proteomes" id="UP000887116">
    <property type="component" value="Unassembled WGS sequence"/>
</dbReference>